<evidence type="ECO:0000313" key="2">
    <source>
        <dbReference type="EMBL" id="KXG87445.1"/>
    </source>
</evidence>
<accession>A0A135P7N6</accession>
<protein>
    <submittedName>
        <fullName evidence="2">Uncharacterized protein</fullName>
    </submittedName>
</protein>
<feature type="region of interest" description="Disordered" evidence="1">
    <location>
        <begin position="1"/>
        <end position="36"/>
    </location>
</feature>
<reference evidence="2 3" key="1">
    <citation type="submission" date="2015-11" db="EMBL/GenBank/DDBJ databases">
        <title>Draft genome sequence of Agrobacterium sp. R89-1.</title>
        <authorList>
            <person name="Zahradnik J."/>
            <person name="Kyslikova E."/>
            <person name="Palyzova A."/>
            <person name="Kyslik P."/>
        </authorList>
    </citation>
    <scope>NUCLEOTIDE SEQUENCE [LARGE SCALE GENOMIC DNA]</scope>
    <source>
        <strain evidence="2 3">R89-1</strain>
    </source>
</reference>
<dbReference type="InterPro" id="IPR023214">
    <property type="entry name" value="HAD_sf"/>
</dbReference>
<sequence length="73" mass="7870">MPDDTGTSIVAKTASGRSTRPTDGTPSTVPRQTASRTRANAFIGRKSIFVAGNSDGDYEMLRWSPQPRVTVSR</sequence>
<dbReference type="AlphaFoldDB" id="A0A135P7N6"/>
<dbReference type="Gene3D" id="3.40.50.1000">
    <property type="entry name" value="HAD superfamily/HAD-like"/>
    <property type="match status" value="1"/>
</dbReference>
<organism evidence="2 3">
    <name type="scientific">Agrobacterium bohemicum</name>
    <dbReference type="NCBI Taxonomy" id="2052828"/>
    <lineage>
        <taxon>Bacteria</taxon>
        <taxon>Pseudomonadati</taxon>
        <taxon>Pseudomonadota</taxon>
        <taxon>Alphaproteobacteria</taxon>
        <taxon>Hyphomicrobiales</taxon>
        <taxon>Rhizobiaceae</taxon>
        <taxon>Rhizobium/Agrobacterium group</taxon>
        <taxon>Agrobacterium</taxon>
    </lineage>
</organism>
<evidence type="ECO:0000313" key="3">
    <source>
        <dbReference type="Proteomes" id="UP000070498"/>
    </source>
</evidence>
<evidence type="ECO:0000256" key="1">
    <source>
        <dbReference type="SAM" id="MobiDB-lite"/>
    </source>
</evidence>
<comment type="caution">
    <text evidence="2">The sequence shown here is derived from an EMBL/GenBank/DDBJ whole genome shotgun (WGS) entry which is preliminary data.</text>
</comment>
<proteinExistence type="predicted"/>
<keyword evidence="3" id="KW-1185">Reference proteome</keyword>
<dbReference type="EMBL" id="LNUW01000005">
    <property type="protein sequence ID" value="KXG87445.1"/>
    <property type="molecule type" value="Genomic_DNA"/>
</dbReference>
<dbReference type="Proteomes" id="UP000070498">
    <property type="component" value="Unassembled WGS sequence"/>
</dbReference>
<gene>
    <name evidence="2" type="ORF">ATO67_19250</name>
</gene>
<name>A0A135P7N6_9HYPH</name>